<accession>X0VXV5</accession>
<comment type="caution">
    <text evidence="1">The sequence shown here is derived from an EMBL/GenBank/DDBJ whole genome shotgun (WGS) entry which is preliminary data.</text>
</comment>
<name>X0VXV5_9ZZZZ</name>
<protein>
    <submittedName>
        <fullName evidence="1">Uncharacterized protein</fullName>
    </submittedName>
</protein>
<dbReference type="EMBL" id="BARS01030551">
    <property type="protein sequence ID" value="GAG23140.1"/>
    <property type="molecule type" value="Genomic_DNA"/>
</dbReference>
<organism evidence="1">
    <name type="scientific">marine sediment metagenome</name>
    <dbReference type="NCBI Taxonomy" id="412755"/>
    <lineage>
        <taxon>unclassified sequences</taxon>
        <taxon>metagenomes</taxon>
        <taxon>ecological metagenomes</taxon>
    </lineage>
</organism>
<reference evidence="1" key="1">
    <citation type="journal article" date="2014" name="Front. Microbiol.">
        <title>High frequency of phylogenetically diverse reductive dehalogenase-homologous genes in deep subseafloor sedimentary metagenomes.</title>
        <authorList>
            <person name="Kawai M."/>
            <person name="Futagami T."/>
            <person name="Toyoda A."/>
            <person name="Takaki Y."/>
            <person name="Nishi S."/>
            <person name="Hori S."/>
            <person name="Arai W."/>
            <person name="Tsubouchi T."/>
            <person name="Morono Y."/>
            <person name="Uchiyama I."/>
            <person name="Ito T."/>
            <person name="Fujiyama A."/>
            <person name="Inagaki F."/>
            <person name="Takami H."/>
        </authorList>
    </citation>
    <scope>NUCLEOTIDE SEQUENCE</scope>
    <source>
        <strain evidence="1">Expedition CK06-06</strain>
    </source>
</reference>
<dbReference type="AlphaFoldDB" id="X0VXV5"/>
<sequence>FTKLGADGPDDINDNDVIGIRCVGTEISFLLNGAVSFTRTDATHATGKAGIRIYQSNSPIRAFNAIDYVVPSTGFFAGKLYYQLIGRMG</sequence>
<gene>
    <name evidence="1" type="ORF">S01H1_47645</name>
</gene>
<evidence type="ECO:0000313" key="1">
    <source>
        <dbReference type="EMBL" id="GAG23140.1"/>
    </source>
</evidence>
<feature type="non-terminal residue" evidence="1">
    <location>
        <position position="1"/>
    </location>
</feature>
<proteinExistence type="predicted"/>